<feature type="region of interest" description="Disordered" evidence="9">
    <location>
        <begin position="287"/>
        <end position="313"/>
    </location>
</feature>
<keyword evidence="3 10" id="KW-0812">Transmembrane</keyword>
<evidence type="ECO:0000256" key="6">
    <source>
        <dbReference type="ARBA" id="ARBA00022967"/>
    </source>
</evidence>
<evidence type="ECO:0000256" key="8">
    <source>
        <dbReference type="ARBA" id="ARBA00023136"/>
    </source>
</evidence>
<comment type="subcellular location">
    <subcellularLocation>
        <location evidence="1">Membrane</location>
        <topology evidence="1">Multi-pass membrane protein</topology>
    </subcellularLocation>
</comment>
<dbReference type="InterPro" id="IPR018303">
    <property type="entry name" value="ATPase_P-typ_P_site"/>
</dbReference>
<evidence type="ECO:0000256" key="1">
    <source>
        <dbReference type="ARBA" id="ARBA00004141"/>
    </source>
</evidence>
<dbReference type="PROSITE" id="PS00154">
    <property type="entry name" value="ATPASE_E1_E2"/>
    <property type="match status" value="1"/>
</dbReference>
<name>A0ABV4TQJ4_9GAMM</name>
<gene>
    <name evidence="12" type="ORF">ACERLL_01990</name>
</gene>
<feature type="region of interest" description="Disordered" evidence="9">
    <location>
        <begin position="96"/>
        <end position="167"/>
    </location>
</feature>
<proteinExistence type="inferred from homology"/>
<feature type="region of interest" description="Disordered" evidence="9">
    <location>
        <begin position="1"/>
        <end position="21"/>
    </location>
</feature>
<evidence type="ECO:0000313" key="12">
    <source>
        <dbReference type="EMBL" id="MFA9459598.1"/>
    </source>
</evidence>
<evidence type="ECO:0000259" key="11">
    <source>
        <dbReference type="SMART" id="SM00831"/>
    </source>
</evidence>
<evidence type="ECO:0000313" key="13">
    <source>
        <dbReference type="Proteomes" id="UP001575181"/>
    </source>
</evidence>
<feature type="domain" description="Cation-transporting P-type ATPase N-terminal" evidence="11">
    <location>
        <begin position="126"/>
        <end position="200"/>
    </location>
</feature>
<organism evidence="12 13">
    <name type="scientific">Thiohalorhabdus methylotrophus</name>
    <dbReference type="NCBI Taxonomy" id="3242694"/>
    <lineage>
        <taxon>Bacteria</taxon>
        <taxon>Pseudomonadati</taxon>
        <taxon>Pseudomonadota</taxon>
        <taxon>Gammaproteobacteria</taxon>
        <taxon>Thiohalorhabdales</taxon>
        <taxon>Thiohalorhabdaceae</taxon>
        <taxon>Thiohalorhabdus</taxon>
    </lineage>
</organism>
<protein>
    <submittedName>
        <fullName evidence="12">HAD-IC family P-type ATPase</fullName>
    </submittedName>
</protein>
<dbReference type="SUPFAM" id="SSF81660">
    <property type="entry name" value="Metal cation-transporting ATPase, ATP-binding domain N"/>
    <property type="match status" value="1"/>
</dbReference>
<dbReference type="InterPro" id="IPR036412">
    <property type="entry name" value="HAD-like_sf"/>
</dbReference>
<dbReference type="Gene3D" id="1.20.1110.10">
    <property type="entry name" value="Calcium-transporting ATPase, transmembrane domain"/>
    <property type="match status" value="1"/>
</dbReference>
<comment type="caution">
    <text evidence="12">The sequence shown here is derived from an EMBL/GenBank/DDBJ whole genome shotgun (WGS) entry which is preliminary data.</text>
</comment>
<dbReference type="Gene3D" id="3.40.50.1000">
    <property type="entry name" value="HAD superfamily/HAD-like"/>
    <property type="match status" value="1"/>
</dbReference>
<dbReference type="InterPro" id="IPR059000">
    <property type="entry name" value="ATPase_P-type_domA"/>
</dbReference>
<keyword evidence="13" id="KW-1185">Reference proteome</keyword>
<dbReference type="SMART" id="SM00831">
    <property type="entry name" value="Cation_ATPase_N"/>
    <property type="match status" value="1"/>
</dbReference>
<dbReference type="NCBIfam" id="TIGR01494">
    <property type="entry name" value="ATPase_P-type"/>
    <property type="match status" value="2"/>
</dbReference>
<comment type="similarity">
    <text evidence="2">Belongs to the cation transport ATPase (P-type) (TC 3.A.3) family. Type IIA subfamily.</text>
</comment>
<dbReference type="RefSeq" id="WP_373654381.1">
    <property type="nucleotide sequence ID" value="NZ_JBGUAW010000001.1"/>
</dbReference>
<dbReference type="Gene3D" id="2.70.150.10">
    <property type="entry name" value="Calcium-transporting ATPase, cytoplasmic transduction domain A"/>
    <property type="match status" value="1"/>
</dbReference>
<dbReference type="InterPro" id="IPR008250">
    <property type="entry name" value="ATPase_P-typ_transduc_dom_A_sf"/>
</dbReference>
<accession>A0ABV4TQJ4</accession>
<sequence length="1014" mass="106445">MLSGLTANSVEPTPAAPGQPFSIRHAAVRGRTRFAIPALHRNPGLGTRLEEEMGRLSGIHSVRASSRTGSLLAHHTPDLTRSALQDVLGSLLAEAVPDTGTERGGATADKADAAGDGGTPGPGTTPWHSHAPQQAARLLETSPHTGLSPETAEARLREEGPNRLGEDRPRSVREILLDQVLNVPVGLLVGSAGISVATGGVLDAAVILAVVGVNAAIGYATERQSERTIRSLTRAAPQQATVLRGGRRRHLDAEDLVSGDLLEISPGTTVPADVRLVRSHRLSVDESSLTGESLPVEKEAAHRTSPDTPLGERRNMAYMGTLVTGGSGRGFVVGKGAGSEIGRIQAMLGTARSPATPMQRQLDMLGKRLVLISAAACAAVFLLGLLRSQSLLTMLKSTISLAVAAVPEGLPTVATTTLAMGIRDMRRHQVAVRRIGAVETLGSVQVFCLDKTGTLTLNKMSLVQATAGESRFTMEEGRLQVGGAPAESAAHPELTALLETAALCSEAEIAASGQAADFTGSPTETALLEAARDAGIGVGRLRRRHPLATIHHRAEGRPYMTTIHEPPEGGQVVLVKGSPASVLERCTRFRANGEAYPLDEGHRRRILGDNEAMAGDGLRVLGLAARKVAPGVDHRGGRDLEWLGLVGLADPIRPGMREVIQQFHRAGIETIMITGDQTATAYAIGKRLGLAGGDSLEILDSTRLEKMDPEVLRGVVPHVHVFSRVSPAHKLQIVEALQHAGRVVAMTGDGVNDGPALKAADIGVAMGRSGTQVARSVADVVLEDDELATMGTAIGRGRTIYGNIQKAVHFLLATNFSEIAVMLSGTLFTGSQILTPMQLLWINLVTDIFPGLALSLEPEEVDVLDRSPRDPEEPIIPSRTMRRTALETATLTAGSLGVYALSRWRYGPGTAAGSHAFTALTLGQLLHAVSTRSEQRVLWGSPRRHNPHLAWALGGAAGAQLLASGVPALRGLLGTTAMGWRDGLAVAAGAGLPLLINEATKPAAPYEPPGEDAS</sequence>
<dbReference type="SFLD" id="SFLDF00027">
    <property type="entry name" value="p-type_atpase"/>
    <property type="match status" value="1"/>
</dbReference>
<feature type="transmembrane region" description="Helical" evidence="10">
    <location>
        <begin position="369"/>
        <end position="386"/>
    </location>
</feature>
<keyword evidence="6" id="KW-1278">Translocase</keyword>
<dbReference type="Pfam" id="PF13246">
    <property type="entry name" value="Cation_ATPase"/>
    <property type="match status" value="1"/>
</dbReference>
<dbReference type="Pfam" id="PF00690">
    <property type="entry name" value="Cation_ATPase_N"/>
    <property type="match status" value="1"/>
</dbReference>
<dbReference type="InterPro" id="IPR023299">
    <property type="entry name" value="ATPase_P-typ_cyto_dom_N"/>
</dbReference>
<keyword evidence="7 10" id="KW-1133">Transmembrane helix</keyword>
<dbReference type="PANTHER" id="PTHR43294">
    <property type="entry name" value="SODIUM/POTASSIUM-TRANSPORTING ATPASE SUBUNIT ALPHA"/>
    <property type="match status" value="1"/>
</dbReference>
<dbReference type="Gene3D" id="3.40.1110.10">
    <property type="entry name" value="Calcium-transporting ATPase, cytoplasmic domain N"/>
    <property type="match status" value="1"/>
</dbReference>
<dbReference type="EMBL" id="JBGUAW010000001">
    <property type="protein sequence ID" value="MFA9459598.1"/>
    <property type="molecule type" value="Genomic_DNA"/>
</dbReference>
<dbReference type="SUPFAM" id="SSF81665">
    <property type="entry name" value="Calcium ATPase, transmembrane domain M"/>
    <property type="match status" value="1"/>
</dbReference>
<dbReference type="InterPro" id="IPR001757">
    <property type="entry name" value="P_typ_ATPase"/>
</dbReference>
<dbReference type="InterPro" id="IPR044492">
    <property type="entry name" value="P_typ_ATPase_HD_dom"/>
</dbReference>
<dbReference type="InterPro" id="IPR050510">
    <property type="entry name" value="Cation_transp_ATPase_P-type"/>
</dbReference>
<evidence type="ECO:0000256" key="5">
    <source>
        <dbReference type="ARBA" id="ARBA00022840"/>
    </source>
</evidence>
<dbReference type="PRINTS" id="PR00119">
    <property type="entry name" value="CATATPASE"/>
</dbReference>
<dbReference type="PANTHER" id="PTHR43294:SF20">
    <property type="entry name" value="P-TYPE ATPASE"/>
    <property type="match status" value="1"/>
</dbReference>
<reference evidence="12 13" key="1">
    <citation type="submission" date="2024-08" db="EMBL/GenBank/DDBJ databases">
        <title>Whole-genome sequencing of halo(alkali)philic microorganisms from hypersaline lakes.</title>
        <authorList>
            <person name="Sorokin D.Y."/>
            <person name="Merkel A.Y."/>
            <person name="Messina E."/>
            <person name="Yakimov M."/>
        </authorList>
    </citation>
    <scope>NUCLEOTIDE SEQUENCE [LARGE SCALE GENOMIC DNA]</scope>
    <source>
        <strain evidence="12 13">Cl-TMA</strain>
    </source>
</reference>
<keyword evidence="5" id="KW-0067">ATP-binding</keyword>
<dbReference type="PRINTS" id="PR00120">
    <property type="entry name" value="HATPASE"/>
</dbReference>
<dbReference type="Pfam" id="PF00122">
    <property type="entry name" value="E1-E2_ATPase"/>
    <property type="match status" value="1"/>
</dbReference>
<evidence type="ECO:0000256" key="2">
    <source>
        <dbReference type="ARBA" id="ARBA00005675"/>
    </source>
</evidence>
<evidence type="ECO:0000256" key="4">
    <source>
        <dbReference type="ARBA" id="ARBA00022741"/>
    </source>
</evidence>
<evidence type="ECO:0000256" key="10">
    <source>
        <dbReference type="SAM" id="Phobius"/>
    </source>
</evidence>
<keyword evidence="8 10" id="KW-0472">Membrane</keyword>
<dbReference type="SUPFAM" id="SSF81653">
    <property type="entry name" value="Calcium ATPase, transduction domain A"/>
    <property type="match status" value="1"/>
</dbReference>
<dbReference type="InterPro" id="IPR006068">
    <property type="entry name" value="ATPase_P-typ_cation-transptr_C"/>
</dbReference>
<dbReference type="Pfam" id="PF00689">
    <property type="entry name" value="Cation_ATPase_C"/>
    <property type="match status" value="1"/>
</dbReference>
<feature type="compositionally biased region" description="Basic and acidic residues" evidence="9">
    <location>
        <begin position="295"/>
        <end position="313"/>
    </location>
</feature>
<dbReference type="SFLD" id="SFLDG00002">
    <property type="entry name" value="C1.7:_P-type_atpase_like"/>
    <property type="match status" value="1"/>
</dbReference>
<feature type="compositionally biased region" description="Polar residues" evidence="9">
    <location>
        <begin position="1"/>
        <end position="11"/>
    </location>
</feature>
<dbReference type="InterPro" id="IPR004014">
    <property type="entry name" value="ATPase_P-typ_cation-transptr_N"/>
</dbReference>
<feature type="compositionally biased region" description="Basic and acidic residues" evidence="9">
    <location>
        <begin position="152"/>
        <end position="167"/>
    </location>
</feature>
<dbReference type="Proteomes" id="UP001575181">
    <property type="component" value="Unassembled WGS sequence"/>
</dbReference>
<feature type="transmembrane region" description="Helical" evidence="10">
    <location>
        <begin position="204"/>
        <end position="221"/>
    </location>
</feature>
<dbReference type="InterPro" id="IPR023214">
    <property type="entry name" value="HAD_sf"/>
</dbReference>
<evidence type="ECO:0000256" key="7">
    <source>
        <dbReference type="ARBA" id="ARBA00022989"/>
    </source>
</evidence>
<keyword evidence="4" id="KW-0547">Nucleotide-binding</keyword>
<dbReference type="SUPFAM" id="SSF56784">
    <property type="entry name" value="HAD-like"/>
    <property type="match status" value="1"/>
</dbReference>
<dbReference type="InterPro" id="IPR023298">
    <property type="entry name" value="ATPase_P-typ_TM_dom_sf"/>
</dbReference>
<dbReference type="SFLD" id="SFLDS00003">
    <property type="entry name" value="Haloacid_Dehalogenase"/>
    <property type="match status" value="1"/>
</dbReference>
<evidence type="ECO:0000256" key="3">
    <source>
        <dbReference type="ARBA" id="ARBA00022692"/>
    </source>
</evidence>
<evidence type="ECO:0000256" key="9">
    <source>
        <dbReference type="SAM" id="MobiDB-lite"/>
    </source>
</evidence>